<keyword evidence="3" id="KW-0443">Lipid metabolism</keyword>
<proteinExistence type="inferred from homology"/>
<comment type="similarity">
    <text evidence="6">Belongs to the taffazin family.</text>
</comment>
<gene>
    <name evidence="7" type="ORF">MKZ38_004251</name>
</gene>
<evidence type="ECO:0000256" key="6">
    <source>
        <dbReference type="RuleBase" id="RU365062"/>
    </source>
</evidence>
<evidence type="ECO:0000256" key="2">
    <source>
        <dbReference type="ARBA" id="ARBA00022679"/>
    </source>
</evidence>
<keyword evidence="8" id="KW-1185">Reference proteome</keyword>
<keyword evidence="5" id="KW-0012">Acyltransferase</keyword>
<sequence>MSANPLPTSNPGSRPSLPWRLGSTALMGATGAISRTLLYGFNDVEVIGLPGFMELLDRRKSVKDRKRGLITDSMIPSSGGFCRCDTASSRITTGGVLELTICVLRTSMFGPPPNLKRAFVPCSSRVVQIIDNQSSIRFLSTFFSLGQVLPTHRILHSSHGGLFQPTMTQAIRLLSSQPFAPSFLARPSFVSHESHFTTNGIDIHLAPSEDLDRKHSWVHAFPEGFVHQHRSLDMRYFKWGVSRMILESEPGPELVPMFINGTQKIMPEDRTFPRFLPRMGNKVTVAFGESIDTESAFGDLRGRWKELVSRHCGRTEGEGAVTIGSLDNAPQELKYGPEATALRIETTRRVRDEVSKLRRRLGHPDEDPSFAFAETWANEGAKPKYKSEVDGSLVRKK</sequence>
<dbReference type="PANTHER" id="PTHR12497:SF0">
    <property type="entry name" value="TAFAZZIN"/>
    <property type="match status" value="1"/>
</dbReference>
<dbReference type="InterPro" id="IPR000872">
    <property type="entry name" value="Tafazzin"/>
</dbReference>
<evidence type="ECO:0000313" key="8">
    <source>
        <dbReference type="Proteomes" id="UP001201980"/>
    </source>
</evidence>
<evidence type="ECO:0000313" key="7">
    <source>
        <dbReference type="EMBL" id="KAJ2897983.1"/>
    </source>
</evidence>
<comment type="subcellular location">
    <subcellularLocation>
        <location evidence="1">Membrane</location>
        <topology evidence="1">Peripheral membrane protein</topology>
    </subcellularLocation>
</comment>
<protein>
    <recommendedName>
        <fullName evidence="6">Tafazzin family protein</fullName>
    </recommendedName>
</protein>
<name>A0AAD5RLQ8_9PEZI</name>
<dbReference type="PANTHER" id="PTHR12497">
    <property type="entry name" value="TAZ PROTEIN TAFAZZIN"/>
    <property type="match status" value="1"/>
</dbReference>
<evidence type="ECO:0000256" key="5">
    <source>
        <dbReference type="ARBA" id="ARBA00023315"/>
    </source>
</evidence>
<evidence type="ECO:0000256" key="3">
    <source>
        <dbReference type="ARBA" id="ARBA00023098"/>
    </source>
</evidence>
<dbReference type="GO" id="GO:0031966">
    <property type="term" value="C:mitochondrial membrane"/>
    <property type="evidence" value="ECO:0007669"/>
    <property type="project" value="TreeGrafter"/>
</dbReference>
<organism evidence="7 8">
    <name type="scientific">Zalerion maritima</name>
    <dbReference type="NCBI Taxonomy" id="339359"/>
    <lineage>
        <taxon>Eukaryota</taxon>
        <taxon>Fungi</taxon>
        <taxon>Dikarya</taxon>
        <taxon>Ascomycota</taxon>
        <taxon>Pezizomycotina</taxon>
        <taxon>Sordariomycetes</taxon>
        <taxon>Lulworthiomycetidae</taxon>
        <taxon>Lulworthiales</taxon>
        <taxon>Lulworthiaceae</taxon>
        <taxon>Zalerion</taxon>
    </lineage>
</organism>
<dbReference type="AlphaFoldDB" id="A0AAD5RLQ8"/>
<dbReference type="Proteomes" id="UP001201980">
    <property type="component" value="Unassembled WGS sequence"/>
</dbReference>
<keyword evidence="4" id="KW-0472">Membrane</keyword>
<reference evidence="7" key="1">
    <citation type="submission" date="2022-07" db="EMBL/GenBank/DDBJ databases">
        <title>Draft genome sequence of Zalerion maritima ATCC 34329, a (micro)plastics degrading marine fungus.</title>
        <authorList>
            <person name="Paco A."/>
            <person name="Goncalves M.F.M."/>
            <person name="Rocha-Santos T.A.P."/>
            <person name="Alves A."/>
        </authorList>
    </citation>
    <scope>NUCLEOTIDE SEQUENCE</scope>
    <source>
        <strain evidence="7">ATCC 34329</strain>
    </source>
</reference>
<dbReference type="GO" id="GO:0007007">
    <property type="term" value="P:inner mitochondrial membrane organization"/>
    <property type="evidence" value="ECO:0007669"/>
    <property type="project" value="TreeGrafter"/>
</dbReference>
<dbReference type="GO" id="GO:0047184">
    <property type="term" value="F:1-acylglycerophosphocholine O-acyltransferase activity"/>
    <property type="evidence" value="ECO:0007669"/>
    <property type="project" value="TreeGrafter"/>
</dbReference>
<evidence type="ECO:0000256" key="4">
    <source>
        <dbReference type="ARBA" id="ARBA00023136"/>
    </source>
</evidence>
<evidence type="ECO:0000256" key="1">
    <source>
        <dbReference type="ARBA" id="ARBA00004170"/>
    </source>
</evidence>
<dbReference type="GO" id="GO:0035965">
    <property type="term" value="P:cardiolipin acyl-chain remodeling"/>
    <property type="evidence" value="ECO:0007669"/>
    <property type="project" value="TreeGrafter"/>
</dbReference>
<accession>A0AAD5RLQ8</accession>
<dbReference type="PRINTS" id="PR00979">
    <property type="entry name" value="TAFAZZIN"/>
</dbReference>
<dbReference type="EMBL" id="JAKWBI020000249">
    <property type="protein sequence ID" value="KAJ2897983.1"/>
    <property type="molecule type" value="Genomic_DNA"/>
</dbReference>
<comment type="caution">
    <text evidence="7">The sequence shown here is derived from an EMBL/GenBank/DDBJ whole genome shotgun (WGS) entry which is preliminary data.</text>
</comment>
<keyword evidence="2" id="KW-0808">Transferase</keyword>